<protein>
    <recommendedName>
        <fullName evidence="1">Polymerase/histidinol phosphatase N-terminal domain-containing protein</fullName>
    </recommendedName>
</protein>
<gene>
    <name evidence="2" type="ORF">S01H1_48939</name>
</gene>
<dbReference type="GO" id="GO:0008408">
    <property type="term" value="F:3'-5' exonuclease activity"/>
    <property type="evidence" value="ECO:0007669"/>
    <property type="project" value="InterPro"/>
</dbReference>
<feature type="non-terminal residue" evidence="2">
    <location>
        <position position="203"/>
    </location>
</feature>
<name>X0W0S6_9ZZZZ</name>
<dbReference type="InterPro" id="IPR004013">
    <property type="entry name" value="PHP_dom"/>
</dbReference>
<proteinExistence type="predicted"/>
<evidence type="ECO:0000259" key="1">
    <source>
        <dbReference type="SMART" id="SM00481"/>
    </source>
</evidence>
<dbReference type="PANTHER" id="PTHR32294">
    <property type="entry name" value="DNA POLYMERASE III SUBUNIT ALPHA"/>
    <property type="match status" value="1"/>
</dbReference>
<dbReference type="EMBL" id="BARS01031450">
    <property type="protein sequence ID" value="GAG18263.1"/>
    <property type="molecule type" value="Genomic_DNA"/>
</dbReference>
<dbReference type="SUPFAM" id="SSF89550">
    <property type="entry name" value="PHP domain-like"/>
    <property type="match status" value="1"/>
</dbReference>
<organism evidence="2">
    <name type="scientific">marine sediment metagenome</name>
    <dbReference type="NCBI Taxonomy" id="412755"/>
    <lineage>
        <taxon>unclassified sequences</taxon>
        <taxon>metagenomes</taxon>
        <taxon>ecological metagenomes</taxon>
    </lineage>
</organism>
<accession>X0W0S6</accession>
<dbReference type="PANTHER" id="PTHR32294:SF4">
    <property type="entry name" value="ERROR-PRONE DNA POLYMERASE"/>
    <property type="match status" value="1"/>
</dbReference>
<dbReference type="Pfam" id="PF02811">
    <property type="entry name" value="PHP"/>
    <property type="match status" value="1"/>
</dbReference>
<dbReference type="GO" id="GO:0006260">
    <property type="term" value="P:DNA replication"/>
    <property type="evidence" value="ECO:0007669"/>
    <property type="project" value="InterPro"/>
</dbReference>
<feature type="domain" description="Polymerase/histidinol phosphatase N-terminal" evidence="1">
    <location>
        <begin position="7"/>
        <end position="74"/>
    </location>
</feature>
<evidence type="ECO:0000313" key="2">
    <source>
        <dbReference type="EMBL" id="GAG18263.1"/>
    </source>
</evidence>
<comment type="caution">
    <text evidence="2">The sequence shown here is derived from an EMBL/GenBank/DDBJ whole genome shotgun (WGS) entry which is preliminary data.</text>
</comment>
<dbReference type="InterPro" id="IPR004805">
    <property type="entry name" value="DnaE2/DnaE/PolC"/>
</dbReference>
<dbReference type="InterPro" id="IPR003141">
    <property type="entry name" value="Pol/His_phosphatase_N"/>
</dbReference>
<dbReference type="Gene3D" id="3.20.20.140">
    <property type="entry name" value="Metal-dependent hydrolases"/>
    <property type="match status" value="1"/>
</dbReference>
<sequence>MAESEYVELHCHSHWSLLDGASSVEELVLRARELGYEALALTDHDGLHGAMEFAQTAWAFGVWPIIGAEVTLEGGFHLTLLADTQEGYANLCRLLSHAHLNSPRGQPALDAAVVAQHARGLIALSGCKKGEVPSLVAAGRYKDAEAAARRYIRIFGRDSFFIELQQNLVYGDTPRIQALVKLAKRLKLGYVATNNVHYHVRER</sequence>
<reference evidence="2" key="1">
    <citation type="journal article" date="2014" name="Front. Microbiol.">
        <title>High frequency of phylogenetically diverse reductive dehalogenase-homologous genes in deep subseafloor sedimentary metagenomes.</title>
        <authorList>
            <person name="Kawai M."/>
            <person name="Futagami T."/>
            <person name="Toyoda A."/>
            <person name="Takaki Y."/>
            <person name="Nishi S."/>
            <person name="Hori S."/>
            <person name="Arai W."/>
            <person name="Tsubouchi T."/>
            <person name="Morono Y."/>
            <person name="Uchiyama I."/>
            <person name="Ito T."/>
            <person name="Fujiyama A."/>
            <person name="Inagaki F."/>
            <person name="Takami H."/>
        </authorList>
    </citation>
    <scope>NUCLEOTIDE SEQUENCE</scope>
    <source>
        <strain evidence="2">Expedition CK06-06</strain>
    </source>
</reference>
<dbReference type="AlphaFoldDB" id="X0W0S6"/>
<dbReference type="SMART" id="SM00481">
    <property type="entry name" value="POLIIIAc"/>
    <property type="match status" value="1"/>
</dbReference>
<dbReference type="InterPro" id="IPR016195">
    <property type="entry name" value="Pol/histidinol_Pase-like"/>
</dbReference>